<dbReference type="Proteomes" id="UP000515204">
    <property type="component" value="Unplaced"/>
</dbReference>
<sequence>MFMVNNVGQQVTDHNDHVFASVYEIQWYVTPLQIQKMVLFMLQRGSKTYYLQLGSLFAVSLKGFTSLMSASISYFTFIYSTRQ</sequence>
<evidence type="ECO:0000256" key="4">
    <source>
        <dbReference type="ARBA" id="ARBA00022692"/>
    </source>
</evidence>
<keyword evidence="5" id="KW-0552">Olfaction</keyword>
<evidence type="ECO:0000256" key="10">
    <source>
        <dbReference type="SAM" id="Phobius"/>
    </source>
</evidence>
<organism evidence="11 12">
    <name type="scientific">Dinoponera quadriceps</name>
    <name type="common">South American ant</name>
    <dbReference type="NCBI Taxonomy" id="609295"/>
    <lineage>
        <taxon>Eukaryota</taxon>
        <taxon>Metazoa</taxon>
        <taxon>Ecdysozoa</taxon>
        <taxon>Arthropoda</taxon>
        <taxon>Hexapoda</taxon>
        <taxon>Insecta</taxon>
        <taxon>Pterygota</taxon>
        <taxon>Neoptera</taxon>
        <taxon>Endopterygota</taxon>
        <taxon>Hymenoptera</taxon>
        <taxon>Apocrita</taxon>
        <taxon>Aculeata</taxon>
        <taxon>Formicoidea</taxon>
        <taxon>Formicidae</taxon>
        <taxon>Ponerinae</taxon>
        <taxon>Ponerini</taxon>
        <taxon>Dinoponera</taxon>
    </lineage>
</organism>
<protein>
    <submittedName>
        <fullName evidence="12">Uncharacterized protein LOC106746679</fullName>
    </submittedName>
</protein>
<keyword evidence="7 10" id="KW-0472">Membrane</keyword>
<evidence type="ECO:0000256" key="5">
    <source>
        <dbReference type="ARBA" id="ARBA00022725"/>
    </source>
</evidence>
<evidence type="ECO:0000256" key="6">
    <source>
        <dbReference type="ARBA" id="ARBA00022989"/>
    </source>
</evidence>
<reference evidence="12" key="1">
    <citation type="submission" date="2025-08" db="UniProtKB">
        <authorList>
            <consortium name="RefSeq"/>
        </authorList>
    </citation>
    <scope>IDENTIFICATION</scope>
</reference>
<dbReference type="OrthoDB" id="7616982at2759"/>
<evidence type="ECO:0000256" key="3">
    <source>
        <dbReference type="ARBA" id="ARBA00022606"/>
    </source>
</evidence>
<gene>
    <name evidence="12" type="primary">LOC106746679</name>
</gene>
<dbReference type="GeneID" id="106746679"/>
<dbReference type="GO" id="GO:0004984">
    <property type="term" value="F:olfactory receptor activity"/>
    <property type="evidence" value="ECO:0007669"/>
    <property type="project" value="InterPro"/>
</dbReference>
<keyword evidence="2" id="KW-1003">Cell membrane</keyword>
<dbReference type="GO" id="GO:0007165">
    <property type="term" value="P:signal transduction"/>
    <property type="evidence" value="ECO:0007669"/>
    <property type="project" value="UniProtKB-KW"/>
</dbReference>
<dbReference type="PANTHER" id="PTHR21137:SF35">
    <property type="entry name" value="ODORANT RECEPTOR 19A-RELATED"/>
    <property type="match status" value="1"/>
</dbReference>
<evidence type="ECO:0000256" key="9">
    <source>
        <dbReference type="ARBA" id="ARBA00023224"/>
    </source>
</evidence>
<dbReference type="GO" id="GO:0005549">
    <property type="term" value="F:odorant binding"/>
    <property type="evidence" value="ECO:0007669"/>
    <property type="project" value="InterPro"/>
</dbReference>
<dbReference type="AlphaFoldDB" id="A0A6P3XLV9"/>
<dbReference type="InterPro" id="IPR004117">
    <property type="entry name" value="7tm6_olfct_rcpt"/>
</dbReference>
<dbReference type="KEGG" id="dqu:106746679"/>
<dbReference type="GO" id="GO:0005886">
    <property type="term" value="C:plasma membrane"/>
    <property type="evidence" value="ECO:0007669"/>
    <property type="project" value="UniProtKB-SubCell"/>
</dbReference>
<proteinExistence type="predicted"/>
<dbReference type="RefSeq" id="XP_014478964.1">
    <property type="nucleotide sequence ID" value="XM_014623478.1"/>
</dbReference>
<keyword evidence="11" id="KW-1185">Reference proteome</keyword>
<feature type="transmembrane region" description="Helical" evidence="10">
    <location>
        <begin position="49"/>
        <end position="77"/>
    </location>
</feature>
<keyword evidence="4 10" id="KW-0812">Transmembrane</keyword>
<evidence type="ECO:0000256" key="7">
    <source>
        <dbReference type="ARBA" id="ARBA00023136"/>
    </source>
</evidence>
<comment type="subcellular location">
    <subcellularLocation>
        <location evidence="1">Cell membrane</location>
        <topology evidence="1">Multi-pass membrane protein</topology>
    </subcellularLocation>
</comment>
<evidence type="ECO:0000313" key="12">
    <source>
        <dbReference type="RefSeq" id="XP_014478964.1"/>
    </source>
</evidence>
<keyword evidence="8" id="KW-0675">Receptor</keyword>
<evidence type="ECO:0000256" key="1">
    <source>
        <dbReference type="ARBA" id="ARBA00004651"/>
    </source>
</evidence>
<dbReference type="PANTHER" id="PTHR21137">
    <property type="entry name" value="ODORANT RECEPTOR"/>
    <property type="match status" value="1"/>
</dbReference>
<evidence type="ECO:0000313" key="11">
    <source>
        <dbReference type="Proteomes" id="UP000515204"/>
    </source>
</evidence>
<keyword evidence="3" id="KW-0716">Sensory transduction</keyword>
<name>A0A6P3XLV9_DINQU</name>
<keyword evidence="6 10" id="KW-1133">Transmembrane helix</keyword>
<keyword evidence="9" id="KW-0807">Transducer</keyword>
<evidence type="ECO:0000256" key="8">
    <source>
        <dbReference type="ARBA" id="ARBA00023170"/>
    </source>
</evidence>
<evidence type="ECO:0000256" key="2">
    <source>
        <dbReference type="ARBA" id="ARBA00022475"/>
    </source>
</evidence>
<dbReference type="Pfam" id="PF02949">
    <property type="entry name" value="7tm_6"/>
    <property type="match status" value="1"/>
</dbReference>
<accession>A0A6P3XLV9</accession>